<keyword evidence="1" id="KW-0732">Signal</keyword>
<dbReference type="SUPFAM" id="SSF159501">
    <property type="entry name" value="EreA/ChaN-like"/>
    <property type="match status" value="1"/>
</dbReference>
<feature type="chain" id="PRO_5009283518" evidence="1">
    <location>
        <begin position="19"/>
        <end position="289"/>
    </location>
</feature>
<dbReference type="InterPro" id="IPR007314">
    <property type="entry name" value="Cofac_haem-bd_dom"/>
</dbReference>
<dbReference type="OrthoDB" id="1680202at2"/>
<feature type="signal peptide" evidence="1">
    <location>
        <begin position="1"/>
        <end position="18"/>
    </location>
</feature>
<evidence type="ECO:0000313" key="3">
    <source>
        <dbReference type="EMBL" id="SEF44263.1"/>
    </source>
</evidence>
<dbReference type="AlphaFoldDB" id="A0A1H5S0W9"/>
<protein>
    <submittedName>
        <fullName evidence="3">Uncharacterized iron-regulated protein</fullName>
    </submittedName>
</protein>
<reference evidence="4" key="1">
    <citation type="submission" date="2016-10" db="EMBL/GenBank/DDBJ databases">
        <authorList>
            <person name="Varghese N."/>
            <person name="Submissions S."/>
        </authorList>
    </citation>
    <scope>NUCLEOTIDE SEQUENCE [LARGE SCALE GENOMIC DNA]</scope>
    <source>
        <strain evidence="4">DSM 21580</strain>
    </source>
</reference>
<name>A0A1H5S0W9_9FLAO</name>
<dbReference type="RefSeq" id="WP_103912091.1">
    <property type="nucleotide sequence ID" value="NZ_FNUS01000001.1"/>
</dbReference>
<dbReference type="Pfam" id="PF04187">
    <property type="entry name" value="Cofac_haem_bdg"/>
    <property type="match status" value="1"/>
</dbReference>
<gene>
    <name evidence="3" type="ORF">SAMN05421847_0014</name>
</gene>
<keyword evidence="4" id="KW-1185">Reference proteome</keyword>
<proteinExistence type="predicted"/>
<dbReference type="CDD" id="cd14727">
    <property type="entry name" value="ChanN-like"/>
    <property type="match status" value="1"/>
</dbReference>
<dbReference type="EMBL" id="FNUS01000001">
    <property type="protein sequence ID" value="SEF44263.1"/>
    <property type="molecule type" value="Genomic_DNA"/>
</dbReference>
<accession>A0A1H5S0W9</accession>
<organism evidence="3 4">
    <name type="scientific">Halpernia humi</name>
    <dbReference type="NCBI Taxonomy" id="493375"/>
    <lineage>
        <taxon>Bacteria</taxon>
        <taxon>Pseudomonadati</taxon>
        <taxon>Bacteroidota</taxon>
        <taxon>Flavobacteriia</taxon>
        <taxon>Flavobacteriales</taxon>
        <taxon>Weeksellaceae</taxon>
        <taxon>Chryseobacterium group</taxon>
        <taxon>Halpernia</taxon>
    </lineage>
</organism>
<dbReference type="Proteomes" id="UP000236738">
    <property type="component" value="Unassembled WGS sequence"/>
</dbReference>
<evidence type="ECO:0000313" key="4">
    <source>
        <dbReference type="Proteomes" id="UP000236738"/>
    </source>
</evidence>
<dbReference type="Gene3D" id="3.40.50.11550">
    <property type="match status" value="1"/>
</dbReference>
<evidence type="ECO:0000259" key="2">
    <source>
        <dbReference type="Pfam" id="PF04187"/>
    </source>
</evidence>
<evidence type="ECO:0000256" key="1">
    <source>
        <dbReference type="SAM" id="SignalP"/>
    </source>
</evidence>
<sequence>MKKYFILLIIFSFASLKAQDLKAFQFYNQNGKKVNTEKLVKNLSKYDVVLFGEYHNNSIIHWLELKIAEELYTQKEGKIILGAEMFERDNQAQLNQYLNGKILAKNLKDSVRLWNNYETDYRPLVDFAKDKNLEFIATNIPRKFASMVAKEGLNSLNYLPENDKNLFAKLPISVTLETPGYEEMKTMMGEHAGDKAMNFVAAQATKDATMAESITNNLKPGYTFLHFNGDYHSKEFGGIYWYLKQKNPNLKIAVISIFESDDKSLKTPQKDYKPTTFNLVIPEDMTKTY</sequence>
<feature type="domain" description="Haem-binding uptake Tiki superfamily ChaN" evidence="2">
    <location>
        <begin position="39"/>
        <end position="243"/>
    </location>
</feature>